<dbReference type="NCBIfam" id="TIGR01443">
    <property type="entry name" value="intein_Cterm"/>
    <property type="match status" value="1"/>
</dbReference>
<feature type="domain" description="RecA family profile 1" evidence="16">
    <location>
        <begin position="37"/>
        <end position="196"/>
    </location>
</feature>
<dbReference type="InterPro" id="IPR027434">
    <property type="entry name" value="Homing_endonucl"/>
</dbReference>
<dbReference type="GO" id="GO:0003697">
    <property type="term" value="F:single-stranded DNA binding"/>
    <property type="evidence" value="ECO:0007669"/>
    <property type="project" value="UniProtKB-UniRule"/>
</dbReference>
<dbReference type="PROSITE" id="PS00321">
    <property type="entry name" value="RECA_1"/>
    <property type="match status" value="1"/>
</dbReference>
<dbReference type="HAMAP" id="MF_00268">
    <property type="entry name" value="RecA"/>
    <property type="match status" value="1"/>
</dbReference>
<dbReference type="InterPro" id="IPR004860">
    <property type="entry name" value="LAGLIDADG_dom"/>
</dbReference>
<keyword evidence="7 14" id="KW-0067">ATP-binding</keyword>
<evidence type="ECO:0000256" key="13">
    <source>
        <dbReference type="ARBA" id="ARBA00033319"/>
    </source>
</evidence>
<evidence type="ECO:0000313" key="18">
    <source>
        <dbReference type="EMBL" id="OBG37512.1"/>
    </source>
</evidence>
<protein>
    <recommendedName>
        <fullName evidence="3 14">Protein RecA</fullName>
    </recommendedName>
    <alternativeName>
        <fullName evidence="13 14">Recombinase A</fullName>
    </alternativeName>
</protein>
<dbReference type="SUPFAM" id="SSF51294">
    <property type="entry name" value="Hedgehog/intein (Hint) domain"/>
    <property type="match status" value="1"/>
</dbReference>
<dbReference type="Proteomes" id="UP000092086">
    <property type="component" value="Unassembled WGS sequence"/>
</dbReference>
<keyword evidence="9 14" id="KW-0238">DNA-binding</keyword>
<keyword evidence="5 14" id="KW-0547">Nucleotide-binding</keyword>
<comment type="caution">
    <text evidence="18">The sequence shown here is derived from an EMBL/GenBank/DDBJ whole genome shotgun (WGS) entry which is preliminary data.</text>
</comment>
<dbReference type="GO" id="GO:0006310">
    <property type="term" value="P:DNA recombination"/>
    <property type="evidence" value="ECO:0007669"/>
    <property type="project" value="UniProtKB-UniRule"/>
</dbReference>
<keyword evidence="8" id="KW-0651">Protein splicing</keyword>
<dbReference type="GO" id="GO:0008094">
    <property type="term" value="F:ATP-dependent activity, acting on DNA"/>
    <property type="evidence" value="ECO:0007669"/>
    <property type="project" value="UniProtKB-UniRule"/>
</dbReference>
<name>A0ABD6P012_9MYCO</name>
<keyword evidence="10 14" id="KW-0233">DNA recombination</keyword>
<evidence type="ECO:0000256" key="7">
    <source>
        <dbReference type="ARBA" id="ARBA00022840"/>
    </source>
</evidence>
<evidence type="ECO:0000256" key="14">
    <source>
        <dbReference type="HAMAP-Rule" id="MF_00268"/>
    </source>
</evidence>
<dbReference type="InterPro" id="IPR006141">
    <property type="entry name" value="Intein_N"/>
</dbReference>
<evidence type="ECO:0000256" key="15">
    <source>
        <dbReference type="RuleBase" id="RU000526"/>
    </source>
</evidence>
<evidence type="ECO:0000313" key="19">
    <source>
        <dbReference type="Proteomes" id="UP000092086"/>
    </source>
</evidence>
<evidence type="ECO:0000256" key="4">
    <source>
        <dbReference type="ARBA" id="ARBA00022490"/>
    </source>
</evidence>
<dbReference type="InterPro" id="IPR013765">
    <property type="entry name" value="DNA_recomb/repair_RecA"/>
</dbReference>
<evidence type="ECO:0000256" key="1">
    <source>
        <dbReference type="ARBA" id="ARBA00004496"/>
    </source>
</evidence>
<dbReference type="InterPro" id="IPR023400">
    <property type="entry name" value="RecA_C_sf"/>
</dbReference>
<dbReference type="InterPro" id="IPR003586">
    <property type="entry name" value="Hint_dom_C"/>
</dbReference>
<dbReference type="PROSITE" id="PS50163">
    <property type="entry name" value="RECA_3"/>
    <property type="match status" value="1"/>
</dbReference>
<keyword evidence="6" id="KW-0068">Autocatalytic cleavage</keyword>
<comment type="similarity">
    <text evidence="2 14">Belongs to the RecA family.</text>
</comment>
<comment type="function">
    <text evidence="12 14">Can catalyze the hydrolysis of ATP in the presence of single-stranded DNA, the ATP-dependent uptake of single-stranded DNA by duplex DNA, and the ATP-dependent hybridization of homologous single-stranded DNAs. It interacts with LexA causing its activation and leading to its autocatalytic cleavage.</text>
</comment>
<dbReference type="InterPro" id="IPR020587">
    <property type="entry name" value="RecA_monomer-monomer_interface"/>
</dbReference>
<dbReference type="Gene3D" id="3.40.50.300">
    <property type="entry name" value="P-loop containing nucleotide triphosphate hydrolases"/>
    <property type="match status" value="2"/>
</dbReference>
<dbReference type="PANTHER" id="PTHR45900">
    <property type="entry name" value="RECA"/>
    <property type="match status" value="1"/>
</dbReference>
<evidence type="ECO:0000256" key="6">
    <source>
        <dbReference type="ARBA" id="ARBA00022813"/>
    </source>
</evidence>
<gene>
    <name evidence="14" type="primary">recA</name>
    <name evidence="18" type="ORF">A5672_17840</name>
</gene>
<dbReference type="InterPro" id="IPR020584">
    <property type="entry name" value="DNA_recomb/repair_RecA_CS"/>
</dbReference>
<evidence type="ECO:0000256" key="8">
    <source>
        <dbReference type="ARBA" id="ARBA00023000"/>
    </source>
</evidence>
<dbReference type="InterPro" id="IPR030934">
    <property type="entry name" value="Intein_C"/>
</dbReference>
<dbReference type="GO" id="GO:0005524">
    <property type="term" value="F:ATP binding"/>
    <property type="evidence" value="ECO:0007669"/>
    <property type="project" value="UniProtKB-UniRule"/>
</dbReference>
<dbReference type="NCBIfam" id="TIGR01445">
    <property type="entry name" value="intein_Nterm"/>
    <property type="match status" value="1"/>
</dbReference>
<evidence type="ECO:0000259" key="16">
    <source>
        <dbReference type="PROSITE" id="PS50162"/>
    </source>
</evidence>
<dbReference type="Pfam" id="PF21096">
    <property type="entry name" value="RecA_C"/>
    <property type="match status" value="1"/>
</dbReference>
<dbReference type="CDD" id="cd00983">
    <property type="entry name" value="RecA"/>
    <property type="match status" value="1"/>
</dbReference>
<dbReference type="InterPro" id="IPR003587">
    <property type="entry name" value="Hint_dom_N"/>
</dbReference>
<dbReference type="GO" id="GO:0009432">
    <property type="term" value="P:SOS response"/>
    <property type="evidence" value="ECO:0007669"/>
    <property type="project" value="UniProtKB-UniRule"/>
</dbReference>
<evidence type="ECO:0000256" key="10">
    <source>
        <dbReference type="ARBA" id="ARBA00023172"/>
    </source>
</evidence>
<feature type="domain" description="RecA family profile 2" evidence="17">
    <location>
        <begin position="564"/>
        <end position="638"/>
    </location>
</feature>
<evidence type="ECO:0000256" key="9">
    <source>
        <dbReference type="ARBA" id="ARBA00023125"/>
    </source>
</evidence>
<evidence type="ECO:0000256" key="3">
    <source>
        <dbReference type="ARBA" id="ARBA00015553"/>
    </source>
</evidence>
<dbReference type="Pfam" id="PF00154">
    <property type="entry name" value="RecA_N"/>
    <property type="match status" value="2"/>
</dbReference>
<dbReference type="CDD" id="cd00081">
    <property type="entry name" value="Hint"/>
    <property type="match status" value="2"/>
</dbReference>
<comment type="subcellular location">
    <subcellularLocation>
        <location evidence="1 14">Cytoplasm</location>
    </subcellularLocation>
</comment>
<reference evidence="18 19" key="1">
    <citation type="submission" date="2016-06" db="EMBL/GenBank/DDBJ databases">
        <authorList>
            <person name="Sutton G."/>
            <person name="Brinkac L."/>
            <person name="Sanka R."/>
            <person name="Adams M."/>
            <person name="Lau E."/>
            <person name="Sam S."/>
            <person name="Sreng N."/>
            <person name="Him V."/>
            <person name="Kerleguer A."/>
            <person name="Cheng S."/>
        </authorList>
    </citation>
    <scope>NUCLEOTIDE SEQUENCE [LARGE SCALE GENOMIC DNA]</scope>
    <source>
        <strain evidence="18 19">E2978</strain>
    </source>
</reference>
<dbReference type="InterPro" id="IPR020588">
    <property type="entry name" value="RecA_ATP-bd"/>
</dbReference>
<dbReference type="SMART" id="SM00306">
    <property type="entry name" value="HintN"/>
    <property type="match status" value="1"/>
</dbReference>
<dbReference type="PROSITE" id="PS50818">
    <property type="entry name" value="INTEIN_C_TER"/>
    <property type="match status" value="1"/>
</dbReference>
<dbReference type="PROSITE" id="PS50817">
    <property type="entry name" value="INTEIN_N_TER"/>
    <property type="match status" value="1"/>
</dbReference>
<dbReference type="SMART" id="SM00305">
    <property type="entry name" value="HintC"/>
    <property type="match status" value="1"/>
</dbReference>
<dbReference type="GO" id="GO:0005737">
    <property type="term" value="C:cytoplasm"/>
    <property type="evidence" value="ECO:0007669"/>
    <property type="project" value="UniProtKB-SubCell"/>
</dbReference>
<dbReference type="InterPro" id="IPR027417">
    <property type="entry name" value="P-loop_NTPase"/>
</dbReference>
<dbReference type="InterPro" id="IPR003593">
    <property type="entry name" value="AAA+_ATPase"/>
</dbReference>
<proteinExistence type="inferred from homology"/>
<sequence length="713" mass="77677">MTQAPDREKALELAMAQIEKSYGKGSVMRLGDEMRQPISVIPTGSIALDVALGIGGLPRGRVVEIYGPESSGKTTVALHAVANAQAAGGVAAFIDAEHALDPEYAKKLGVDTDSLLVSQPDTGEQALEIADMLIRSGALDILVIDSVAALVPRAELEGEMGDSHVGLQARLMSQALRKMTGALNNSGTTAIFINQLREKIGVMFGCMNYSTRVTLADGSTEKIGKIVNNKMDVEVLSYDPASDRVVPRKVVNWFNNGPAEQFLQFTVEKSTGNGKSQFAATPNHLIRTPGGWTEAGDLNTGDRVLAAEPHLLSDQQFQVVLGSLMGDGNLSPKRRDRNGVRFRLGHGAKQVEYLQWKTALMGNISHAVRENAKGASFVDFTPLPELAELQRAVYLGDGKKFFSEEYLKALTPLALAIWYMDDGSFTLRSKGLQERTAGGSGRIEICVEAMTEGARVRVCDYLRDTHGLDVRLRHAGSAGKAALVFSTAATAKFQELIAPYMAPSMDYKLLRRFRGRGTVTPQFTEPTQQLVPARVLDVHVKPHTRSMNRFDIEVEGNHNYFVDGVMVHNSPETTTGGKALKFYASVRMDVRRIETLKDGTNAVGNRTRVKVVKNKVSPPFKQAEFDILYGKGISREGSLIDMGVDQGFIRKSGSWFTYEGEQLGQGKENVRNFLMENADVANEIEKKIKEKLGIGAVVTDDPSGDVLPAPVDF</sequence>
<dbReference type="PANTHER" id="PTHR45900:SF1">
    <property type="entry name" value="MITOCHONDRIAL DNA REPAIR PROTEIN RECA HOMOLOG-RELATED"/>
    <property type="match status" value="1"/>
</dbReference>
<dbReference type="EMBL" id="LZIT01000163">
    <property type="protein sequence ID" value="OBG37512.1"/>
    <property type="molecule type" value="Genomic_DNA"/>
</dbReference>
<dbReference type="FunFam" id="3.30.250.10:FF:000001">
    <property type="entry name" value="Protein RecA"/>
    <property type="match status" value="1"/>
</dbReference>
<dbReference type="SUPFAM" id="SSF54752">
    <property type="entry name" value="RecA protein, C-terminal domain"/>
    <property type="match status" value="1"/>
</dbReference>
<dbReference type="Pfam" id="PF03161">
    <property type="entry name" value="LAGLIDADG_2"/>
    <property type="match status" value="1"/>
</dbReference>
<dbReference type="SMART" id="SM00382">
    <property type="entry name" value="AAA"/>
    <property type="match status" value="1"/>
</dbReference>
<evidence type="ECO:0000256" key="11">
    <source>
        <dbReference type="ARBA" id="ARBA00023236"/>
    </source>
</evidence>
<keyword evidence="14 15" id="KW-0234">DNA repair</keyword>
<keyword evidence="14" id="KW-0227">DNA damage</keyword>
<dbReference type="InterPro" id="IPR036844">
    <property type="entry name" value="Hint_dom_sf"/>
</dbReference>
<dbReference type="SUPFAM" id="SSF52540">
    <property type="entry name" value="P-loop containing nucleoside triphosphate hydrolases"/>
    <property type="match status" value="2"/>
</dbReference>
<dbReference type="Gene3D" id="3.30.250.10">
    <property type="entry name" value="RecA protein, C-terminal domain"/>
    <property type="match status" value="1"/>
</dbReference>
<keyword evidence="11 14" id="KW-0742">SOS response</keyword>
<dbReference type="RefSeq" id="WP_068210060.1">
    <property type="nucleotide sequence ID" value="NZ_LZIT01000163.1"/>
</dbReference>
<evidence type="ECO:0000256" key="12">
    <source>
        <dbReference type="ARBA" id="ARBA00025580"/>
    </source>
</evidence>
<dbReference type="GO" id="GO:0006281">
    <property type="term" value="P:DNA repair"/>
    <property type="evidence" value="ECO:0007669"/>
    <property type="project" value="UniProtKB-UniRule"/>
</dbReference>
<keyword evidence="4 14" id="KW-0963">Cytoplasm</keyword>
<dbReference type="GO" id="GO:0003684">
    <property type="term" value="F:damaged DNA binding"/>
    <property type="evidence" value="ECO:0007669"/>
    <property type="project" value="UniProtKB-UniRule"/>
</dbReference>
<dbReference type="Gene3D" id="3.10.28.10">
    <property type="entry name" value="Homing endonucleases"/>
    <property type="match status" value="2"/>
</dbReference>
<dbReference type="PRINTS" id="PR00142">
    <property type="entry name" value="RECA"/>
</dbReference>
<evidence type="ECO:0000256" key="5">
    <source>
        <dbReference type="ARBA" id="ARBA00022741"/>
    </source>
</evidence>
<feature type="binding site" evidence="14">
    <location>
        <begin position="67"/>
        <end position="74"/>
    </location>
    <ligand>
        <name>ATP</name>
        <dbReference type="ChEBI" id="CHEBI:30616"/>
    </ligand>
</feature>
<evidence type="ECO:0000256" key="2">
    <source>
        <dbReference type="ARBA" id="ARBA00009391"/>
    </source>
</evidence>
<dbReference type="AlphaFoldDB" id="A0ABD6P012"/>
<organism evidence="18 19">
    <name type="scientific">Mycobacterium alsense</name>
    <dbReference type="NCBI Taxonomy" id="324058"/>
    <lineage>
        <taxon>Bacteria</taxon>
        <taxon>Bacillati</taxon>
        <taxon>Actinomycetota</taxon>
        <taxon>Actinomycetes</taxon>
        <taxon>Mycobacteriales</taxon>
        <taxon>Mycobacteriaceae</taxon>
        <taxon>Mycobacterium</taxon>
    </lineage>
</organism>
<accession>A0ABD6P012</accession>
<dbReference type="NCBIfam" id="TIGR02012">
    <property type="entry name" value="tigrfam_recA"/>
    <property type="match status" value="1"/>
</dbReference>
<dbReference type="InterPro" id="IPR049428">
    <property type="entry name" value="RecA-like_N"/>
</dbReference>
<evidence type="ECO:0000259" key="17">
    <source>
        <dbReference type="PROSITE" id="PS50163"/>
    </source>
</evidence>
<dbReference type="InterPro" id="IPR049261">
    <property type="entry name" value="RecA-like_C"/>
</dbReference>
<dbReference type="PROSITE" id="PS50162">
    <property type="entry name" value="RECA_2"/>
    <property type="match status" value="1"/>
</dbReference>
<dbReference type="SUPFAM" id="SSF55608">
    <property type="entry name" value="Homing endonucleases"/>
    <property type="match status" value="1"/>
</dbReference>